<comment type="caution">
    <text evidence="7">The sequence shown here is derived from an EMBL/GenBank/DDBJ whole genome shotgun (WGS) entry which is preliminary data.</text>
</comment>
<evidence type="ECO:0000256" key="2">
    <source>
        <dbReference type="ARBA" id="ARBA00022980"/>
    </source>
</evidence>
<dbReference type="InterPro" id="IPR047865">
    <property type="entry name" value="Ribosomal_uL10_bac_type"/>
</dbReference>
<keyword evidence="3 5" id="KW-0687">Ribonucleoprotein</keyword>
<reference evidence="7 8" key="1">
    <citation type="journal article" date="2016" name="Nat. Commun.">
        <title>Thousands of microbial genomes shed light on interconnected biogeochemical processes in an aquifer system.</title>
        <authorList>
            <person name="Anantharaman K."/>
            <person name="Brown C.T."/>
            <person name="Hug L.A."/>
            <person name="Sharon I."/>
            <person name="Castelle C.J."/>
            <person name="Probst A.J."/>
            <person name="Thomas B.C."/>
            <person name="Singh A."/>
            <person name="Wilkins M.J."/>
            <person name="Karaoz U."/>
            <person name="Brodie E.L."/>
            <person name="Williams K.H."/>
            <person name="Hubbard S.S."/>
            <person name="Banfield J.F."/>
        </authorList>
    </citation>
    <scope>NUCLEOTIDE SEQUENCE [LARGE SCALE GENOMIC DNA]</scope>
</reference>
<dbReference type="GO" id="GO:0070180">
    <property type="term" value="F:large ribosomal subunit rRNA binding"/>
    <property type="evidence" value="ECO:0007669"/>
    <property type="project" value="UniProtKB-UniRule"/>
</dbReference>
<dbReference type="AlphaFoldDB" id="A0A1F5E700"/>
<dbReference type="Gene3D" id="3.30.70.1730">
    <property type="match status" value="1"/>
</dbReference>
<dbReference type="Proteomes" id="UP000178583">
    <property type="component" value="Unassembled WGS sequence"/>
</dbReference>
<dbReference type="Pfam" id="PF00466">
    <property type="entry name" value="Ribosomal_L10"/>
    <property type="match status" value="1"/>
</dbReference>
<evidence type="ECO:0000256" key="1">
    <source>
        <dbReference type="ARBA" id="ARBA00008889"/>
    </source>
</evidence>
<dbReference type="InterPro" id="IPR022973">
    <property type="entry name" value="Ribosomal_uL10_bac"/>
</dbReference>
<dbReference type="NCBIfam" id="NF000955">
    <property type="entry name" value="PRK00099.1-1"/>
    <property type="match status" value="1"/>
</dbReference>
<proteinExistence type="inferred from homology"/>
<dbReference type="CDD" id="cd05797">
    <property type="entry name" value="Ribosomal_L10"/>
    <property type="match status" value="1"/>
</dbReference>
<dbReference type="GO" id="GO:1990904">
    <property type="term" value="C:ribonucleoprotein complex"/>
    <property type="evidence" value="ECO:0007669"/>
    <property type="project" value="UniProtKB-KW"/>
</dbReference>
<comment type="similarity">
    <text evidence="1 5">Belongs to the universal ribosomal protein uL10 family.</text>
</comment>
<dbReference type="GO" id="GO:0006412">
    <property type="term" value="P:translation"/>
    <property type="evidence" value="ECO:0007669"/>
    <property type="project" value="UniProtKB-UniRule"/>
</dbReference>
<keyword evidence="6" id="KW-0175">Coiled coil</keyword>
<dbReference type="HAMAP" id="MF_00362">
    <property type="entry name" value="Ribosomal_uL10"/>
    <property type="match status" value="1"/>
</dbReference>
<dbReference type="SUPFAM" id="SSF160369">
    <property type="entry name" value="Ribosomal protein L10-like"/>
    <property type="match status" value="1"/>
</dbReference>
<organism evidence="7 8">
    <name type="scientific">Candidatus Berkelbacteria bacterium RIFOXYA2_FULL_43_10</name>
    <dbReference type="NCBI Taxonomy" id="1797472"/>
    <lineage>
        <taxon>Bacteria</taxon>
        <taxon>Candidatus Berkelbacteria</taxon>
    </lineage>
</organism>
<dbReference type="InterPro" id="IPR001790">
    <property type="entry name" value="Ribosomal_uL10"/>
</dbReference>
<dbReference type="InterPro" id="IPR043141">
    <property type="entry name" value="Ribosomal_uL10-like_sf"/>
</dbReference>
<evidence type="ECO:0000256" key="3">
    <source>
        <dbReference type="ARBA" id="ARBA00023274"/>
    </source>
</evidence>
<keyword evidence="2 5" id="KW-0689">Ribosomal protein</keyword>
<evidence type="ECO:0000313" key="8">
    <source>
        <dbReference type="Proteomes" id="UP000178583"/>
    </source>
</evidence>
<evidence type="ECO:0000256" key="4">
    <source>
        <dbReference type="ARBA" id="ARBA00035202"/>
    </source>
</evidence>
<dbReference type="PANTHER" id="PTHR11560">
    <property type="entry name" value="39S RIBOSOMAL PROTEIN L10, MITOCHONDRIAL"/>
    <property type="match status" value="1"/>
</dbReference>
<comment type="function">
    <text evidence="5">Forms part of the ribosomal stalk, playing a central role in the interaction of the ribosome with GTP-bound translation factors.</text>
</comment>
<dbReference type="EMBL" id="MEZY01000038">
    <property type="protein sequence ID" value="OGD63187.1"/>
    <property type="molecule type" value="Genomic_DNA"/>
</dbReference>
<keyword evidence="5" id="KW-0699">rRNA-binding</keyword>
<sequence>MPKTREQKENLVKSLEEKFAKAKSAVLINYKGLKVKETEELREKVRTAQAEMNVTKNTLVKIAIKKSGIEISDEILDQPLAIAFSYIDEVAPVKEIHLFGKEHEALEILGGILEHEFISAEDVKKLAQLPSREELYAKIVGSVASPLSGMVNVLQGNIRGLVSVLSQYAHTQK</sequence>
<comment type="subunit">
    <text evidence="5">Part of the ribosomal stalk of the 50S ribosomal subunit. The N-terminus interacts with L11 and the large rRNA to form the base of the stalk. The C-terminus forms an elongated spine to which L12 dimers bind in a sequential fashion forming a multimeric L10(L12)X complex.</text>
</comment>
<name>A0A1F5E700_9BACT</name>
<evidence type="ECO:0000313" key="7">
    <source>
        <dbReference type="EMBL" id="OGD63187.1"/>
    </source>
</evidence>
<keyword evidence="5" id="KW-0694">RNA-binding</keyword>
<evidence type="ECO:0000256" key="5">
    <source>
        <dbReference type="HAMAP-Rule" id="MF_00362"/>
    </source>
</evidence>
<accession>A0A1F5E700</accession>
<protein>
    <recommendedName>
        <fullName evidence="4 5">Large ribosomal subunit protein uL10</fullName>
    </recommendedName>
</protein>
<dbReference type="Gene3D" id="6.10.250.290">
    <property type="match status" value="1"/>
</dbReference>
<gene>
    <name evidence="5" type="primary">rplJ</name>
    <name evidence="7" type="ORF">A2215_01885</name>
</gene>
<feature type="coiled-coil region" evidence="6">
    <location>
        <begin position="5"/>
        <end position="58"/>
    </location>
</feature>
<dbReference type="STRING" id="1797472.A2215_01885"/>
<dbReference type="GO" id="GO:0005840">
    <property type="term" value="C:ribosome"/>
    <property type="evidence" value="ECO:0007669"/>
    <property type="project" value="UniProtKB-KW"/>
</dbReference>
<evidence type="ECO:0000256" key="6">
    <source>
        <dbReference type="SAM" id="Coils"/>
    </source>
</evidence>